<gene>
    <name evidence="1" type="ORF">JOF54_002112</name>
</gene>
<dbReference type="Proteomes" id="UP000758168">
    <property type="component" value="Unassembled WGS sequence"/>
</dbReference>
<keyword evidence="2" id="KW-1185">Reference proteome</keyword>
<organism evidence="1 2">
    <name type="scientific">Microlunatus capsulatus</name>
    <dbReference type="NCBI Taxonomy" id="99117"/>
    <lineage>
        <taxon>Bacteria</taxon>
        <taxon>Bacillati</taxon>
        <taxon>Actinomycetota</taxon>
        <taxon>Actinomycetes</taxon>
        <taxon>Propionibacteriales</taxon>
        <taxon>Propionibacteriaceae</taxon>
        <taxon>Microlunatus</taxon>
    </lineage>
</organism>
<evidence type="ECO:0000313" key="1">
    <source>
        <dbReference type="EMBL" id="MBP2417190.1"/>
    </source>
</evidence>
<dbReference type="EMBL" id="JAGIOB010000001">
    <property type="protein sequence ID" value="MBP2417190.1"/>
    <property type="molecule type" value="Genomic_DNA"/>
</dbReference>
<comment type="caution">
    <text evidence="1">The sequence shown here is derived from an EMBL/GenBank/DDBJ whole genome shotgun (WGS) entry which is preliminary data.</text>
</comment>
<sequence>MNSSISPRLRKFLARWCNVDVDPVGLAQELRDFPDPAFERWVKQEFGRAVVDHQLDPDDYYEITSAWFEDQEALDGWLRSLWDLWFPGAALPEANVDDQA</sequence>
<accession>A0ABS4Z813</accession>
<dbReference type="RefSeq" id="WP_210055456.1">
    <property type="nucleotide sequence ID" value="NZ_BAAAMH010000009.1"/>
</dbReference>
<protein>
    <submittedName>
        <fullName evidence="1">Uncharacterized protein</fullName>
    </submittedName>
</protein>
<evidence type="ECO:0000313" key="2">
    <source>
        <dbReference type="Proteomes" id="UP000758168"/>
    </source>
</evidence>
<name>A0ABS4Z813_9ACTN</name>
<proteinExistence type="predicted"/>
<reference evidence="1 2" key="1">
    <citation type="submission" date="2021-03" db="EMBL/GenBank/DDBJ databases">
        <title>Sequencing the genomes of 1000 actinobacteria strains.</title>
        <authorList>
            <person name="Klenk H.-P."/>
        </authorList>
    </citation>
    <scope>NUCLEOTIDE SEQUENCE [LARGE SCALE GENOMIC DNA]</scope>
    <source>
        <strain evidence="1 2">DSM 12936</strain>
    </source>
</reference>